<dbReference type="PANTHER" id="PTHR42912:SF93">
    <property type="entry name" value="N6-ADENOSINE-METHYLTRANSFERASE TMT1A"/>
    <property type="match status" value="1"/>
</dbReference>
<dbReference type="Pfam" id="PF08241">
    <property type="entry name" value="Methyltransf_11"/>
    <property type="match status" value="1"/>
</dbReference>
<gene>
    <name evidence="2" type="ORF">ACFFSY_28140</name>
</gene>
<dbReference type="GO" id="GO:0032259">
    <property type="term" value="P:methylation"/>
    <property type="evidence" value="ECO:0007669"/>
    <property type="project" value="UniProtKB-KW"/>
</dbReference>
<dbReference type="EC" id="2.1.1.-" evidence="2"/>
<dbReference type="InterPro" id="IPR029063">
    <property type="entry name" value="SAM-dependent_MTases_sf"/>
</dbReference>
<dbReference type="Proteomes" id="UP001589747">
    <property type="component" value="Unassembled WGS sequence"/>
</dbReference>
<protein>
    <submittedName>
        <fullName evidence="2">Class I SAM-dependent methyltransferase</fullName>
        <ecNumber evidence="2">2.1.1.-</ecNumber>
    </submittedName>
</protein>
<dbReference type="EMBL" id="JBHMDO010000044">
    <property type="protein sequence ID" value="MFB9329829.1"/>
    <property type="molecule type" value="Genomic_DNA"/>
</dbReference>
<feature type="domain" description="Methyltransferase type 11" evidence="1">
    <location>
        <begin position="46"/>
        <end position="150"/>
    </location>
</feature>
<comment type="caution">
    <text evidence="2">The sequence shown here is derived from an EMBL/GenBank/DDBJ whole genome shotgun (WGS) entry which is preliminary data.</text>
</comment>
<dbReference type="InterPro" id="IPR013216">
    <property type="entry name" value="Methyltransf_11"/>
</dbReference>
<evidence type="ECO:0000259" key="1">
    <source>
        <dbReference type="Pfam" id="PF08241"/>
    </source>
</evidence>
<dbReference type="CDD" id="cd02440">
    <property type="entry name" value="AdoMet_MTases"/>
    <property type="match status" value="1"/>
</dbReference>
<sequence>MPDHEQIYAREADMYEQLVAREDRERQLERTLHSIVPELAGLDVADIGAGTGRLACMLAPLVRSVVAIDRSPAMLEVAQRRLGGTGFSNWVVRTGEHHRLPAADASVDLVTAGWTICYEASASLPEWKLRLEAILREARRITRPGGLMIIFETFGTGCEQPNPPEFLTAYYRELEQTYGFDHTWIRTDLQFESVEEAERLCRFFFGDELAEDVRVKGSPIVPECTGVWWKRL</sequence>
<keyword evidence="3" id="KW-1185">Reference proteome</keyword>
<organism evidence="2 3">
    <name type="scientific">Paenibacillus aurantiacus</name>
    <dbReference type="NCBI Taxonomy" id="1936118"/>
    <lineage>
        <taxon>Bacteria</taxon>
        <taxon>Bacillati</taxon>
        <taxon>Bacillota</taxon>
        <taxon>Bacilli</taxon>
        <taxon>Bacillales</taxon>
        <taxon>Paenibacillaceae</taxon>
        <taxon>Paenibacillus</taxon>
    </lineage>
</organism>
<dbReference type="SUPFAM" id="SSF53335">
    <property type="entry name" value="S-adenosyl-L-methionine-dependent methyltransferases"/>
    <property type="match status" value="1"/>
</dbReference>
<dbReference type="InterPro" id="IPR050508">
    <property type="entry name" value="Methyltransf_Superfamily"/>
</dbReference>
<accession>A0ABV5KX98</accession>
<proteinExistence type="predicted"/>
<dbReference type="GO" id="GO:0008168">
    <property type="term" value="F:methyltransferase activity"/>
    <property type="evidence" value="ECO:0007669"/>
    <property type="project" value="UniProtKB-KW"/>
</dbReference>
<name>A0ABV5KX98_9BACL</name>
<dbReference type="RefSeq" id="WP_377500427.1">
    <property type="nucleotide sequence ID" value="NZ_JBHMDO010000044.1"/>
</dbReference>
<reference evidence="2 3" key="1">
    <citation type="submission" date="2024-09" db="EMBL/GenBank/DDBJ databases">
        <authorList>
            <person name="Sun Q."/>
            <person name="Mori K."/>
        </authorList>
    </citation>
    <scope>NUCLEOTIDE SEQUENCE [LARGE SCALE GENOMIC DNA]</scope>
    <source>
        <strain evidence="2 3">TISTR 2452</strain>
    </source>
</reference>
<evidence type="ECO:0000313" key="3">
    <source>
        <dbReference type="Proteomes" id="UP001589747"/>
    </source>
</evidence>
<evidence type="ECO:0000313" key="2">
    <source>
        <dbReference type="EMBL" id="MFB9329829.1"/>
    </source>
</evidence>
<dbReference type="Gene3D" id="3.40.50.150">
    <property type="entry name" value="Vaccinia Virus protein VP39"/>
    <property type="match status" value="1"/>
</dbReference>
<keyword evidence="2" id="KW-0808">Transferase</keyword>
<dbReference type="PANTHER" id="PTHR42912">
    <property type="entry name" value="METHYLTRANSFERASE"/>
    <property type="match status" value="1"/>
</dbReference>
<keyword evidence="2" id="KW-0489">Methyltransferase</keyword>